<organism evidence="1 2">
    <name type="scientific">Fusarium albosuccineum</name>
    <dbReference type="NCBI Taxonomy" id="1237068"/>
    <lineage>
        <taxon>Eukaryota</taxon>
        <taxon>Fungi</taxon>
        <taxon>Dikarya</taxon>
        <taxon>Ascomycota</taxon>
        <taxon>Pezizomycotina</taxon>
        <taxon>Sordariomycetes</taxon>
        <taxon>Hypocreomycetidae</taxon>
        <taxon>Hypocreales</taxon>
        <taxon>Nectriaceae</taxon>
        <taxon>Fusarium</taxon>
        <taxon>Fusarium decemcellulare species complex</taxon>
    </lineage>
</organism>
<dbReference type="PANTHER" id="PTHR39598:SF1">
    <property type="entry name" value="AUSTINOID BIOSYNTHESIS CLUSTERS PROTEIN F-RELATED"/>
    <property type="match status" value="1"/>
</dbReference>
<dbReference type="PANTHER" id="PTHR39598">
    <property type="entry name" value="AUSTINOL SYNTHESIS PROTEIN F-RELATED"/>
    <property type="match status" value="1"/>
</dbReference>
<dbReference type="EMBL" id="JAADYS010002043">
    <property type="protein sequence ID" value="KAF4459996.1"/>
    <property type="molecule type" value="Genomic_DNA"/>
</dbReference>
<dbReference type="InterPro" id="IPR050977">
    <property type="entry name" value="Fungal_Meroterpenoid_Isomerase"/>
</dbReference>
<keyword evidence="2" id="KW-1185">Reference proteome</keyword>
<gene>
    <name evidence="1" type="ORF">FALBO_13239</name>
</gene>
<reference evidence="1 2" key="1">
    <citation type="submission" date="2020-01" db="EMBL/GenBank/DDBJ databases">
        <title>Identification and distribution of gene clusters putatively required for synthesis of sphingolipid metabolism inhibitors in phylogenetically diverse species of the filamentous fungus Fusarium.</title>
        <authorList>
            <person name="Kim H.-S."/>
            <person name="Busman M."/>
            <person name="Brown D.W."/>
            <person name="Divon H."/>
            <person name="Uhlig S."/>
            <person name="Proctor R.H."/>
        </authorList>
    </citation>
    <scope>NUCLEOTIDE SEQUENCE [LARGE SCALE GENOMIC DNA]</scope>
    <source>
        <strain evidence="1 2">NRRL 20459</strain>
    </source>
</reference>
<evidence type="ECO:0000313" key="2">
    <source>
        <dbReference type="Proteomes" id="UP000554235"/>
    </source>
</evidence>
<dbReference type="AlphaFoldDB" id="A0A8H4L0D8"/>
<dbReference type="Proteomes" id="UP000554235">
    <property type="component" value="Unassembled WGS sequence"/>
</dbReference>
<comment type="caution">
    <text evidence="1">The sequence shown here is derived from an EMBL/GenBank/DDBJ whole genome shotgun (WGS) entry which is preliminary data.</text>
</comment>
<sequence>MTGPDRARLLKPAHDHIKEFNKWTPESVLAYREPSSTHEYRPASLGIGRLNHSDLTATLNNMRLKVPEFKFTIIHDETIVDVEQRKVLLYLKCHAPTTDRTEIEKSVEFMDSDYAHAFMTKLGLIERPDPLQK</sequence>
<accession>A0A8H4L0D8</accession>
<evidence type="ECO:0000313" key="1">
    <source>
        <dbReference type="EMBL" id="KAF4459996.1"/>
    </source>
</evidence>
<proteinExistence type="predicted"/>
<protein>
    <submittedName>
        <fullName evidence="1">Dihydroxyacetone synthase</fullName>
    </submittedName>
</protein>
<name>A0A8H4L0D8_9HYPO</name>
<dbReference type="OrthoDB" id="3758478at2759"/>